<evidence type="ECO:0000256" key="1">
    <source>
        <dbReference type="ARBA" id="ARBA00022723"/>
    </source>
</evidence>
<evidence type="ECO:0000256" key="7">
    <source>
        <dbReference type="SAM" id="MobiDB-lite"/>
    </source>
</evidence>
<dbReference type="GO" id="GO:0006281">
    <property type="term" value="P:DNA repair"/>
    <property type="evidence" value="ECO:0007669"/>
    <property type="project" value="UniProtKB-KW"/>
</dbReference>
<keyword evidence="9" id="KW-0645">Protease</keyword>
<sequence>MLFVVFEVDVYRQHWWKCNGPCQKRPPYYGMVKRAINRAPSPRDPWWPDHQRTCGGTYTKIKEPENYGAKKSKGKGKSEFKTDASQKNGNVMRGNGNSGALPKFFKRKTRDSGIESGNSEGEHETGKKRKMDSFDNVTSAKNGAIKPKINEAGSSRSAADVIPFSGVGRTLGSSSTTDAGSGSLVSKEYRKKSPNEKTERGKTPLIVIKTPSPTKPNKRVSPTFTIMDAFQRAKQKSKAYENTDDTHASPLLGSQKKPIMLEESPSTVNPGDAGSNESVHCPVCRTLVFNSEINQHLDSCLNLMA</sequence>
<dbReference type="GO" id="GO:0003697">
    <property type="term" value="F:single-stranded DNA binding"/>
    <property type="evidence" value="ECO:0007669"/>
    <property type="project" value="InterPro"/>
</dbReference>
<keyword evidence="5 6" id="KW-0234">DNA repair</keyword>
<dbReference type="PANTHER" id="PTHR21220:SF0">
    <property type="entry name" value="DNA-DEPENDENT METALLOPROTEASE SPRTN"/>
    <property type="match status" value="1"/>
</dbReference>
<proteinExistence type="predicted"/>
<dbReference type="GO" id="GO:0004222">
    <property type="term" value="F:metalloendopeptidase activity"/>
    <property type="evidence" value="ECO:0007669"/>
    <property type="project" value="InterPro"/>
</dbReference>
<dbReference type="EMBL" id="JARQWQ010000106">
    <property type="protein sequence ID" value="KAK2550789.1"/>
    <property type="molecule type" value="Genomic_DNA"/>
</dbReference>
<dbReference type="GO" id="GO:0031593">
    <property type="term" value="F:polyubiquitin modification-dependent protein binding"/>
    <property type="evidence" value="ECO:0007669"/>
    <property type="project" value="TreeGrafter"/>
</dbReference>
<evidence type="ECO:0000256" key="5">
    <source>
        <dbReference type="ARBA" id="ARBA00023204"/>
    </source>
</evidence>
<dbReference type="InterPro" id="IPR044245">
    <property type="entry name" value="Spartan"/>
</dbReference>
<name>A0AAD9UUT8_ACRCE</name>
<keyword evidence="3 6" id="KW-0863">Zinc-finger</keyword>
<keyword evidence="9" id="KW-0482">Metalloprotease</keyword>
<dbReference type="GO" id="GO:0005634">
    <property type="term" value="C:nucleus"/>
    <property type="evidence" value="ECO:0007669"/>
    <property type="project" value="TreeGrafter"/>
</dbReference>
<evidence type="ECO:0000256" key="4">
    <source>
        <dbReference type="ARBA" id="ARBA00022833"/>
    </source>
</evidence>
<dbReference type="PROSITE" id="PS51908">
    <property type="entry name" value="ZF_UBZ4"/>
    <property type="match status" value="1"/>
</dbReference>
<feature type="region of interest" description="Disordered" evidence="7">
    <location>
        <begin position="169"/>
        <end position="200"/>
    </location>
</feature>
<dbReference type="InterPro" id="IPR055220">
    <property type="entry name" value="SPRTN_ZBD"/>
</dbReference>
<dbReference type="Gene3D" id="3.30.160.60">
    <property type="entry name" value="Classic Zinc Finger"/>
    <property type="match status" value="1"/>
</dbReference>
<dbReference type="InterPro" id="IPR006642">
    <property type="entry name" value="Rad18_UBZ4"/>
</dbReference>
<dbReference type="PANTHER" id="PTHR21220">
    <property type="entry name" value="DNA-DEPENDENT METALLOPROTEASE SPRTN"/>
    <property type="match status" value="1"/>
</dbReference>
<gene>
    <name evidence="9" type="ORF">P5673_028469</name>
</gene>
<keyword evidence="2 6" id="KW-0227">DNA damage</keyword>
<feature type="region of interest" description="Disordered" evidence="7">
    <location>
        <begin position="66"/>
        <end position="135"/>
    </location>
</feature>
<dbReference type="SMART" id="SM00734">
    <property type="entry name" value="ZnF_Rad18"/>
    <property type="match status" value="1"/>
</dbReference>
<evidence type="ECO:0000256" key="6">
    <source>
        <dbReference type="PROSITE-ProRule" id="PRU01256"/>
    </source>
</evidence>
<evidence type="ECO:0000256" key="3">
    <source>
        <dbReference type="ARBA" id="ARBA00022771"/>
    </source>
</evidence>
<keyword evidence="4" id="KW-0862">Zinc</keyword>
<evidence type="ECO:0000259" key="8">
    <source>
        <dbReference type="PROSITE" id="PS51908"/>
    </source>
</evidence>
<evidence type="ECO:0000256" key="2">
    <source>
        <dbReference type="ARBA" id="ARBA00022763"/>
    </source>
</evidence>
<feature type="compositionally biased region" description="Low complexity" evidence="7">
    <location>
        <begin position="170"/>
        <end position="183"/>
    </location>
</feature>
<feature type="compositionally biased region" description="Basic and acidic residues" evidence="7">
    <location>
        <begin position="187"/>
        <end position="200"/>
    </location>
</feature>
<dbReference type="AlphaFoldDB" id="A0AAD9UUT8"/>
<accession>A0AAD9UUT8</accession>
<evidence type="ECO:0000313" key="10">
    <source>
        <dbReference type="Proteomes" id="UP001249851"/>
    </source>
</evidence>
<dbReference type="Proteomes" id="UP001249851">
    <property type="component" value="Unassembled WGS sequence"/>
</dbReference>
<organism evidence="9 10">
    <name type="scientific">Acropora cervicornis</name>
    <name type="common">Staghorn coral</name>
    <dbReference type="NCBI Taxonomy" id="6130"/>
    <lineage>
        <taxon>Eukaryota</taxon>
        <taxon>Metazoa</taxon>
        <taxon>Cnidaria</taxon>
        <taxon>Anthozoa</taxon>
        <taxon>Hexacorallia</taxon>
        <taxon>Scleractinia</taxon>
        <taxon>Astrocoeniina</taxon>
        <taxon>Acroporidae</taxon>
        <taxon>Acropora</taxon>
    </lineage>
</organism>
<reference evidence="9" key="1">
    <citation type="journal article" date="2023" name="G3 (Bethesda)">
        <title>Whole genome assembly and annotation of the endangered Caribbean coral Acropora cervicornis.</title>
        <authorList>
            <person name="Selwyn J.D."/>
            <person name="Vollmer S.V."/>
        </authorList>
    </citation>
    <scope>NUCLEOTIDE SEQUENCE</scope>
    <source>
        <strain evidence="9">K2</strain>
    </source>
</reference>
<keyword evidence="1" id="KW-0479">Metal-binding</keyword>
<dbReference type="Pfam" id="PF22934">
    <property type="entry name" value="SPRTN_ZBD"/>
    <property type="match status" value="1"/>
</dbReference>
<evidence type="ECO:0000313" key="9">
    <source>
        <dbReference type="EMBL" id="KAK2550789.1"/>
    </source>
</evidence>
<keyword evidence="9" id="KW-0378">Hydrolase</keyword>
<feature type="domain" description="UBZ4-type" evidence="8">
    <location>
        <begin position="278"/>
        <end position="305"/>
    </location>
</feature>
<keyword evidence="10" id="KW-1185">Reference proteome</keyword>
<dbReference type="GO" id="GO:0008270">
    <property type="term" value="F:zinc ion binding"/>
    <property type="evidence" value="ECO:0007669"/>
    <property type="project" value="UniProtKB-KW"/>
</dbReference>
<comment type="caution">
    <text evidence="9">The sequence shown here is derived from an EMBL/GenBank/DDBJ whole genome shotgun (WGS) entry which is preliminary data.</text>
</comment>
<protein>
    <submittedName>
        <fullName evidence="9">DNA-dependent metalloprotease SPRTN</fullName>
    </submittedName>
</protein>
<reference evidence="9" key="2">
    <citation type="journal article" date="2023" name="Science">
        <title>Genomic signatures of disease resistance in endangered staghorn corals.</title>
        <authorList>
            <person name="Vollmer S.V."/>
            <person name="Selwyn J.D."/>
            <person name="Despard B.A."/>
            <person name="Roesel C.L."/>
        </authorList>
    </citation>
    <scope>NUCLEOTIDE SEQUENCE</scope>
    <source>
        <strain evidence="9">K2</strain>
    </source>
</reference>